<gene>
    <name evidence="10" type="ORF">Lpp7_12973</name>
</gene>
<evidence type="ECO:0000256" key="1">
    <source>
        <dbReference type="ARBA" id="ARBA00004651"/>
    </source>
</evidence>
<dbReference type="SMART" id="SM00382">
    <property type="entry name" value="AAA"/>
    <property type="match status" value="1"/>
</dbReference>
<evidence type="ECO:0000313" key="10">
    <source>
        <dbReference type="EMBL" id="EPC49379.1"/>
    </source>
</evidence>
<evidence type="ECO:0000256" key="3">
    <source>
        <dbReference type="ARBA" id="ARBA00022741"/>
    </source>
</evidence>
<dbReference type="PROSITE" id="PS50893">
    <property type="entry name" value="ABC_TRANSPORTER_2"/>
    <property type="match status" value="1"/>
</dbReference>
<evidence type="ECO:0000256" key="2">
    <source>
        <dbReference type="ARBA" id="ARBA00022692"/>
    </source>
</evidence>
<feature type="domain" description="ABC transporter" evidence="8">
    <location>
        <begin position="325"/>
        <end position="533"/>
    </location>
</feature>
<feature type="transmembrane region" description="Helical" evidence="7">
    <location>
        <begin position="47"/>
        <end position="67"/>
    </location>
</feature>
<dbReference type="InterPro" id="IPR036640">
    <property type="entry name" value="ABC1_TM_sf"/>
</dbReference>
<dbReference type="SUPFAM" id="SSF90123">
    <property type="entry name" value="ABC transporter transmembrane region"/>
    <property type="match status" value="1"/>
</dbReference>
<keyword evidence="2 7" id="KW-0812">Transmembrane</keyword>
<dbReference type="Pfam" id="PF00664">
    <property type="entry name" value="ABC_membrane"/>
    <property type="match status" value="1"/>
</dbReference>
<keyword evidence="6 7" id="KW-0472">Membrane</keyword>
<dbReference type="InterPro" id="IPR011527">
    <property type="entry name" value="ABC1_TM_dom"/>
</dbReference>
<feature type="transmembrane region" description="Helical" evidence="7">
    <location>
        <begin position="129"/>
        <end position="147"/>
    </location>
</feature>
<evidence type="ECO:0000256" key="4">
    <source>
        <dbReference type="ARBA" id="ARBA00022840"/>
    </source>
</evidence>
<dbReference type="PROSITE" id="PS50929">
    <property type="entry name" value="ABC_TM1F"/>
    <property type="match status" value="1"/>
</dbReference>
<dbReference type="GO" id="GO:0005524">
    <property type="term" value="F:ATP binding"/>
    <property type="evidence" value="ECO:0007669"/>
    <property type="project" value="UniProtKB-KW"/>
</dbReference>
<dbReference type="CDD" id="cd03228">
    <property type="entry name" value="ABCC_MRP_Like"/>
    <property type="match status" value="1"/>
</dbReference>
<dbReference type="Proteomes" id="UP000014303">
    <property type="component" value="Unassembled WGS sequence"/>
</dbReference>
<name>A0A8E0M7J2_LACPA</name>
<feature type="transmembrane region" description="Helical" evidence="7">
    <location>
        <begin position="239"/>
        <end position="261"/>
    </location>
</feature>
<dbReference type="GO" id="GO:0005886">
    <property type="term" value="C:plasma membrane"/>
    <property type="evidence" value="ECO:0007669"/>
    <property type="project" value="UniProtKB-SubCell"/>
</dbReference>
<dbReference type="Gene3D" id="3.40.50.300">
    <property type="entry name" value="P-loop containing nucleotide triphosphate hydrolases"/>
    <property type="match status" value="1"/>
</dbReference>
<evidence type="ECO:0000313" key="11">
    <source>
        <dbReference type="Proteomes" id="UP000014303"/>
    </source>
</evidence>
<dbReference type="GO" id="GO:0016887">
    <property type="term" value="F:ATP hydrolysis activity"/>
    <property type="evidence" value="ECO:0007669"/>
    <property type="project" value="InterPro"/>
</dbReference>
<comment type="caution">
    <text evidence="10">The sequence shown here is derived from an EMBL/GenBank/DDBJ whole genome shotgun (WGS) entry which is preliminary data.</text>
</comment>
<protein>
    <submittedName>
        <fullName evidence="10">ABC transporter</fullName>
    </submittedName>
</protein>
<reference evidence="10 11" key="1">
    <citation type="journal article" date="2013" name="PLoS ONE">
        <title>Lactobacillus paracasei comparative genomics: towards species pan-genome definition and exploitation of diversity.</title>
        <authorList>
            <person name="Smokvina T."/>
            <person name="Wels M."/>
            <person name="Polka J."/>
            <person name="Chervaux C."/>
            <person name="Brisse S."/>
            <person name="Boekhorst J."/>
            <person name="van Hylckama Vlieg J.E."/>
            <person name="Siezen R.J."/>
        </authorList>
    </citation>
    <scope>NUCLEOTIDE SEQUENCE [LARGE SCALE GENOMIC DNA]</scope>
    <source>
        <strain evidence="10 11">Lpp7</strain>
    </source>
</reference>
<keyword evidence="4" id="KW-0067">ATP-binding</keyword>
<dbReference type="InterPro" id="IPR003593">
    <property type="entry name" value="AAA+_ATPase"/>
</dbReference>
<comment type="subcellular location">
    <subcellularLocation>
        <location evidence="1">Cell membrane</location>
        <topology evidence="1">Multi-pass membrane protein</topology>
    </subcellularLocation>
</comment>
<evidence type="ECO:0000256" key="7">
    <source>
        <dbReference type="SAM" id="Phobius"/>
    </source>
</evidence>
<dbReference type="PROSITE" id="PS00211">
    <property type="entry name" value="ABC_TRANSPORTER_1"/>
    <property type="match status" value="1"/>
</dbReference>
<organism evidence="10 11">
    <name type="scientific">Lacticaseibacillus paracasei subsp. paracasei Lpp7</name>
    <dbReference type="NCBI Taxonomy" id="1256200"/>
    <lineage>
        <taxon>Bacteria</taxon>
        <taxon>Bacillati</taxon>
        <taxon>Bacillota</taxon>
        <taxon>Bacilli</taxon>
        <taxon>Lactobacillales</taxon>
        <taxon>Lactobacillaceae</taxon>
        <taxon>Lacticaseibacillus</taxon>
    </lineage>
</organism>
<dbReference type="AlphaFoldDB" id="A0A8E0M7J2"/>
<dbReference type="GO" id="GO:0015421">
    <property type="term" value="F:ABC-type oligopeptide transporter activity"/>
    <property type="evidence" value="ECO:0007669"/>
    <property type="project" value="TreeGrafter"/>
</dbReference>
<evidence type="ECO:0000259" key="9">
    <source>
        <dbReference type="PROSITE" id="PS50929"/>
    </source>
</evidence>
<keyword evidence="3" id="KW-0547">Nucleotide-binding</keyword>
<proteinExistence type="predicted"/>
<feature type="domain" description="ABC transmembrane type-1" evidence="9">
    <location>
        <begin position="15"/>
        <end position="296"/>
    </location>
</feature>
<dbReference type="Gene3D" id="1.20.1560.10">
    <property type="entry name" value="ABC transporter type 1, transmembrane domain"/>
    <property type="match status" value="1"/>
</dbReference>
<evidence type="ECO:0000256" key="6">
    <source>
        <dbReference type="ARBA" id="ARBA00023136"/>
    </source>
</evidence>
<evidence type="ECO:0000259" key="8">
    <source>
        <dbReference type="PROSITE" id="PS50893"/>
    </source>
</evidence>
<accession>A0A8E0M7J2</accession>
<dbReference type="Pfam" id="PF00005">
    <property type="entry name" value="ABC_tran"/>
    <property type="match status" value="1"/>
</dbReference>
<dbReference type="InterPro" id="IPR027417">
    <property type="entry name" value="P-loop_NTPase"/>
</dbReference>
<dbReference type="InterPro" id="IPR017871">
    <property type="entry name" value="ABC_transporter-like_CS"/>
</dbReference>
<evidence type="ECO:0000256" key="5">
    <source>
        <dbReference type="ARBA" id="ARBA00022989"/>
    </source>
</evidence>
<keyword evidence="5 7" id="KW-1133">Transmembrane helix</keyword>
<feature type="transmembrane region" description="Helical" evidence="7">
    <location>
        <begin position="12"/>
        <end position="35"/>
    </location>
</feature>
<dbReference type="SUPFAM" id="SSF52540">
    <property type="entry name" value="P-loop containing nucleoside triphosphate hydrolases"/>
    <property type="match status" value="1"/>
</dbReference>
<dbReference type="EMBL" id="ANJV01000287">
    <property type="protein sequence ID" value="EPC49379.1"/>
    <property type="molecule type" value="Genomic_DNA"/>
</dbReference>
<dbReference type="InterPro" id="IPR039421">
    <property type="entry name" value="Type_1_exporter"/>
</dbReference>
<dbReference type="InterPro" id="IPR003439">
    <property type="entry name" value="ABC_transporter-like_ATP-bd"/>
</dbReference>
<sequence length="533" mass="59365">MTFAKYLLRLKWRLVLFILMYGVQISALTIVSIFTGNMITALTNYRANAFIKAALIMILATVLQLIMQTGSNIYQISLQRRLNNDIRTNITGDLINMPFSQYHSRSESVYTSWMTNDINTINNQGLRNVGYLIQSSWQVALSIFVLLFYNPSLFLTTVVCAILLILVPMIYRKKLSAAAMQWSQENEKLTNRITDVLEGFNALFMANRLQVMVNKVKNASDDTGHAQVKYIQFNMATQFLINIVNLGSQLFLLVQAGFLAYHHVIPIGAVVTIHSIAGTTFSGLTLMSFALTTVKSVKPIFQKFEKAAPSVEPSKTPVSPLQHKVKLTHVSFAYPNSKNQIINDISLEFPAHQKIAIVGPSGHGKTTLLHLISGALHGYSGTISWDGHDYSDLDSSSLRKQITYIDQFPYIFNESVRFNLTLGQEVSDAVINNAIKMAELTAFVSDLPNGIDTVLQHNGSDISGGQKQRIVLARGFVRNSKFIISDEGTSALDPKSGRAIENLLITLPDTTLIMVTHNLRSEVRQQLDQVLTI</sequence>
<feature type="transmembrane region" description="Helical" evidence="7">
    <location>
        <begin position="153"/>
        <end position="171"/>
    </location>
</feature>
<feature type="transmembrane region" description="Helical" evidence="7">
    <location>
        <begin position="267"/>
        <end position="294"/>
    </location>
</feature>
<dbReference type="PANTHER" id="PTHR43394:SF1">
    <property type="entry name" value="ATP-BINDING CASSETTE SUB-FAMILY B MEMBER 10, MITOCHONDRIAL"/>
    <property type="match status" value="1"/>
</dbReference>
<dbReference type="PANTHER" id="PTHR43394">
    <property type="entry name" value="ATP-DEPENDENT PERMEASE MDL1, MITOCHONDRIAL"/>
    <property type="match status" value="1"/>
</dbReference>